<feature type="transmembrane region" description="Helical" evidence="2">
    <location>
        <begin position="148"/>
        <end position="169"/>
    </location>
</feature>
<protein>
    <submittedName>
        <fullName evidence="3">Uncharacterized protein</fullName>
    </submittedName>
</protein>
<sequence>MSKEKLKAAESAVVPRLQNYRANVVPNLVVSYVQDPDAGERVVREGARNIVDDTLEQAEELTKQAEHGDSEVAEYQERIDHLRKVRKHAAGPTVVVGARRDGSQSPLLSIELLLKWLLHTIAPAGILCVLSSAFRSANVGYAVSANELTLLSCLICVAAPLLSLLLTSIAPDCGQTRRRTWLKALAACAVFNTIMFLAAFSIICNPSPSPAFDAMLQLIGGHTIAGGMMLFFGGLADVTATAALGLAVETKILSQYELTAEASPIRELVDGQIGKIMTLKRSAADRAGDLRTEAAQIRAIRAAAENHAVAEFRAGVAHLKLVLAAEAASAQAIALANALSRLRTDPDIKRVS</sequence>
<keyword evidence="2" id="KW-0472">Membrane</keyword>
<dbReference type="Proteomes" id="UP000315751">
    <property type="component" value="Unassembled WGS sequence"/>
</dbReference>
<evidence type="ECO:0000256" key="1">
    <source>
        <dbReference type="SAM" id="Coils"/>
    </source>
</evidence>
<feature type="transmembrane region" description="Helical" evidence="2">
    <location>
        <begin position="181"/>
        <end position="203"/>
    </location>
</feature>
<dbReference type="EMBL" id="VITR01000001">
    <property type="protein sequence ID" value="TWB45835.1"/>
    <property type="molecule type" value="Genomic_DNA"/>
</dbReference>
<feature type="coiled-coil region" evidence="1">
    <location>
        <begin position="44"/>
        <end position="78"/>
    </location>
</feature>
<proteinExistence type="predicted"/>
<feature type="transmembrane region" description="Helical" evidence="2">
    <location>
        <begin position="116"/>
        <end position="136"/>
    </location>
</feature>
<organism evidence="3 4">
    <name type="scientific">Nitrospirillum amazonense</name>
    <dbReference type="NCBI Taxonomy" id="28077"/>
    <lineage>
        <taxon>Bacteria</taxon>
        <taxon>Pseudomonadati</taxon>
        <taxon>Pseudomonadota</taxon>
        <taxon>Alphaproteobacteria</taxon>
        <taxon>Rhodospirillales</taxon>
        <taxon>Azospirillaceae</taxon>
        <taxon>Nitrospirillum</taxon>
    </lineage>
</organism>
<keyword evidence="1" id="KW-0175">Coiled coil</keyword>
<dbReference type="RefSeq" id="WP_145729086.1">
    <property type="nucleotide sequence ID" value="NZ_VITR01000001.1"/>
</dbReference>
<reference evidence="3 4" key="1">
    <citation type="submission" date="2019-06" db="EMBL/GenBank/DDBJ databases">
        <title>Genomic Encyclopedia of Type Strains, Phase IV (KMG-V): Genome sequencing to study the core and pangenomes of soil and plant-associated prokaryotes.</title>
        <authorList>
            <person name="Whitman W."/>
        </authorList>
    </citation>
    <scope>NUCLEOTIDE SEQUENCE [LARGE SCALE GENOMIC DNA]</scope>
    <source>
        <strain evidence="3 4">BR 11622</strain>
    </source>
</reference>
<comment type="caution">
    <text evidence="3">The sequence shown here is derived from an EMBL/GenBank/DDBJ whole genome shotgun (WGS) entry which is preliminary data.</text>
</comment>
<keyword evidence="4" id="KW-1185">Reference proteome</keyword>
<accession>A0A560HHC4</accession>
<name>A0A560HHC4_9PROT</name>
<feature type="transmembrane region" description="Helical" evidence="2">
    <location>
        <begin position="223"/>
        <end position="248"/>
    </location>
</feature>
<keyword evidence="2" id="KW-0812">Transmembrane</keyword>
<gene>
    <name evidence="3" type="ORF">FBZ90_101170</name>
</gene>
<evidence type="ECO:0000313" key="4">
    <source>
        <dbReference type="Proteomes" id="UP000315751"/>
    </source>
</evidence>
<evidence type="ECO:0000313" key="3">
    <source>
        <dbReference type="EMBL" id="TWB45835.1"/>
    </source>
</evidence>
<evidence type="ECO:0000256" key="2">
    <source>
        <dbReference type="SAM" id="Phobius"/>
    </source>
</evidence>
<keyword evidence="2" id="KW-1133">Transmembrane helix</keyword>
<dbReference type="AlphaFoldDB" id="A0A560HHC4"/>